<reference evidence="3 5" key="1">
    <citation type="journal article" date="2012" name="Nature">
        <title>Algal genomes reveal evolutionary mosaicism and the fate of nucleomorphs.</title>
        <authorList>
            <consortium name="DOE Joint Genome Institute"/>
            <person name="Curtis B.A."/>
            <person name="Tanifuji G."/>
            <person name="Burki F."/>
            <person name="Gruber A."/>
            <person name="Irimia M."/>
            <person name="Maruyama S."/>
            <person name="Arias M.C."/>
            <person name="Ball S.G."/>
            <person name="Gile G.H."/>
            <person name="Hirakawa Y."/>
            <person name="Hopkins J.F."/>
            <person name="Kuo A."/>
            <person name="Rensing S.A."/>
            <person name="Schmutz J."/>
            <person name="Symeonidi A."/>
            <person name="Elias M."/>
            <person name="Eveleigh R.J."/>
            <person name="Herman E.K."/>
            <person name="Klute M.J."/>
            <person name="Nakayama T."/>
            <person name="Obornik M."/>
            <person name="Reyes-Prieto A."/>
            <person name="Armbrust E.V."/>
            <person name="Aves S.J."/>
            <person name="Beiko R.G."/>
            <person name="Coutinho P."/>
            <person name="Dacks J.B."/>
            <person name="Durnford D.G."/>
            <person name="Fast N.M."/>
            <person name="Green B.R."/>
            <person name="Grisdale C.J."/>
            <person name="Hempel F."/>
            <person name="Henrissat B."/>
            <person name="Hoppner M.P."/>
            <person name="Ishida K."/>
            <person name="Kim E."/>
            <person name="Koreny L."/>
            <person name="Kroth P.G."/>
            <person name="Liu Y."/>
            <person name="Malik S.B."/>
            <person name="Maier U.G."/>
            <person name="McRose D."/>
            <person name="Mock T."/>
            <person name="Neilson J.A."/>
            <person name="Onodera N.T."/>
            <person name="Poole A.M."/>
            <person name="Pritham E.J."/>
            <person name="Richards T.A."/>
            <person name="Rocap G."/>
            <person name="Roy S.W."/>
            <person name="Sarai C."/>
            <person name="Schaack S."/>
            <person name="Shirato S."/>
            <person name="Slamovits C.H."/>
            <person name="Spencer D.F."/>
            <person name="Suzuki S."/>
            <person name="Worden A.Z."/>
            <person name="Zauner S."/>
            <person name="Barry K."/>
            <person name="Bell C."/>
            <person name="Bharti A.K."/>
            <person name="Crow J.A."/>
            <person name="Grimwood J."/>
            <person name="Kramer R."/>
            <person name="Lindquist E."/>
            <person name="Lucas S."/>
            <person name="Salamov A."/>
            <person name="McFadden G.I."/>
            <person name="Lane C.E."/>
            <person name="Keeling P.J."/>
            <person name="Gray M.W."/>
            <person name="Grigoriev I.V."/>
            <person name="Archibald J.M."/>
        </authorList>
    </citation>
    <scope>NUCLEOTIDE SEQUENCE</scope>
    <source>
        <strain evidence="3 5">CCMP2712</strain>
    </source>
</reference>
<accession>L1JCP7</accession>
<dbReference type="EnsemblProtists" id="EKX45870">
    <property type="protein sequence ID" value="EKX45870"/>
    <property type="gene ID" value="GUITHDRAFT_108323"/>
</dbReference>
<sequence>MFYDSKIAGSLIVLCVLLPPFVVSNQVKPETSRYAHLPWWHTKGLFSGLQDAGERRSCMSSEQALLVQRVEHMQREIPELLELVSGSSTPKLEELFDIFLPARARRERLPDNLHSFFDNPYPCSNRVYHHLLLINAFMIDNLTCSIVPDRRFSSMPQRDGVSQATTSDATTEDQSIFFLPEFLRKEMGVVEPVLNTRSSMLSETETSENDDQVKANEDELEALIKSKLDLSSTGSNKGKKRSKGGKNKRKNE</sequence>
<organism evidence="3">
    <name type="scientific">Guillardia theta (strain CCMP2712)</name>
    <name type="common">Cryptophyte</name>
    <dbReference type="NCBI Taxonomy" id="905079"/>
    <lineage>
        <taxon>Eukaryota</taxon>
        <taxon>Cryptophyceae</taxon>
        <taxon>Pyrenomonadales</taxon>
        <taxon>Geminigeraceae</taxon>
        <taxon>Guillardia</taxon>
    </lineage>
</organism>
<evidence type="ECO:0000256" key="2">
    <source>
        <dbReference type="SAM" id="SignalP"/>
    </source>
</evidence>
<evidence type="ECO:0000256" key="1">
    <source>
        <dbReference type="SAM" id="MobiDB-lite"/>
    </source>
</evidence>
<feature type="region of interest" description="Disordered" evidence="1">
    <location>
        <begin position="199"/>
        <end position="218"/>
    </location>
</feature>
<dbReference type="PaxDb" id="55529-EKX45870"/>
<dbReference type="HOGENOM" id="CLU_1104503_0_0_1"/>
<feature type="compositionally biased region" description="Basic residues" evidence="1">
    <location>
        <begin position="237"/>
        <end position="252"/>
    </location>
</feature>
<evidence type="ECO:0000313" key="3">
    <source>
        <dbReference type="EMBL" id="EKX45870.1"/>
    </source>
</evidence>
<dbReference type="Proteomes" id="UP000011087">
    <property type="component" value="Unassembled WGS sequence"/>
</dbReference>
<proteinExistence type="predicted"/>
<reference evidence="5" key="2">
    <citation type="submission" date="2012-11" db="EMBL/GenBank/DDBJ databases">
        <authorList>
            <person name="Kuo A."/>
            <person name="Curtis B.A."/>
            <person name="Tanifuji G."/>
            <person name="Burki F."/>
            <person name="Gruber A."/>
            <person name="Irimia M."/>
            <person name="Maruyama S."/>
            <person name="Arias M.C."/>
            <person name="Ball S.G."/>
            <person name="Gile G.H."/>
            <person name="Hirakawa Y."/>
            <person name="Hopkins J.F."/>
            <person name="Rensing S.A."/>
            <person name="Schmutz J."/>
            <person name="Symeonidi A."/>
            <person name="Elias M."/>
            <person name="Eveleigh R.J."/>
            <person name="Herman E.K."/>
            <person name="Klute M.J."/>
            <person name="Nakayama T."/>
            <person name="Obornik M."/>
            <person name="Reyes-Prieto A."/>
            <person name="Armbrust E.V."/>
            <person name="Aves S.J."/>
            <person name="Beiko R.G."/>
            <person name="Coutinho P."/>
            <person name="Dacks J.B."/>
            <person name="Durnford D.G."/>
            <person name="Fast N.M."/>
            <person name="Green B.R."/>
            <person name="Grisdale C."/>
            <person name="Hempe F."/>
            <person name="Henrissat B."/>
            <person name="Hoppner M.P."/>
            <person name="Ishida K.-I."/>
            <person name="Kim E."/>
            <person name="Koreny L."/>
            <person name="Kroth P.G."/>
            <person name="Liu Y."/>
            <person name="Malik S.-B."/>
            <person name="Maier U.G."/>
            <person name="McRose D."/>
            <person name="Mock T."/>
            <person name="Neilson J.A."/>
            <person name="Onodera N.T."/>
            <person name="Poole A.M."/>
            <person name="Pritham E.J."/>
            <person name="Richards T.A."/>
            <person name="Rocap G."/>
            <person name="Roy S.W."/>
            <person name="Sarai C."/>
            <person name="Schaack S."/>
            <person name="Shirato S."/>
            <person name="Slamovits C.H."/>
            <person name="Spencer D.F."/>
            <person name="Suzuki S."/>
            <person name="Worden A.Z."/>
            <person name="Zauner S."/>
            <person name="Barry K."/>
            <person name="Bell C."/>
            <person name="Bharti A.K."/>
            <person name="Crow J.A."/>
            <person name="Grimwood J."/>
            <person name="Kramer R."/>
            <person name="Lindquist E."/>
            <person name="Lucas S."/>
            <person name="Salamov A."/>
            <person name="McFadden G.I."/>
            <person name="Lane C.E."/>
            <person name="Keeling P.J."/>
            <person name="Gray M.W."/>
            <person name="Grigoriev I.V."/>
            <person name="Archibald J.M."/>
        </authorList>
    </citation>
    <scope>NUCLEOTIDE SEQUENCE</scope>
    <source>
        <strain evidence="5">CCMP2712</strain>
    </source>
</reference>
<feature type="signal peptide" evidence="2">
    <location>
        <begin position="1"/>
        <end position="24"/>
    </location>
</feature>
<evidence type="ECO:0000313" key="4">
    <source>
        <dbReference type="EnsemblProtists" id="EKX45870"/>
    </source>
</evidence>
<feature type="region of interest" description="Disordered" evidence="1">
    <location>
        <begin position="225"/>
        <end position="252"/>
    </location>
</feature>
<dbReference type="EMBL" id="JH992997">
    <property type="protein sequence ID" value="EKX45870.1"/>
    <property type="molecule type" value="Genomic_DNA"/>
</dbReference>
<gene>
    <name evidence="3" type="ORF">GUITHDRAFT_108323</name>
</gene>
<dbReference type="RefSeq" id="XP_005832850.1">
    <property type="nucleotide sequence ID" value="XM_005832793.1"/>
</dbReference>
<dbReference type="KEGG" id="gtt:GUITHDRAFT_108323"/>
<feature type="chain" id="PRO_5008771180" evidence="2">
    <location>
        <begin position="25"/>
        <end position="252"/>
    </location>
</feature>
<keyword evidence="5" id="KW-1185">Reference proteome</keyword>
<dbReference type="AlphaFoldDB" id="L1JCP7"/>
<protein>
    <submittedName>
        <fullName evidence="3 4">Uncharacterized protein</fullName>
    </submittedName>
</protein>
<keyword evidence="2" id="KW-0732">Signal</keyword>
<dbReference type="GeneID" id="17302455"/>
<reference evidence="4" key="3">
    <citation type="submission" date="2016-03" db="UniProtKB">
        <authorList>
            <consortium name="EnsemblProtists"/>
        </authorList>
    </citation>
    <scope>IDENTIFICATION</scope>
</reference>
<name>L1JCP7_GUITC</name>
<evidence type="ECO:0000313" key="5">
    <source>
        <dbReference type="Proteomes" id="UP000011087"/>
    </source>
</evidence>